<evidence type="ECO:0000256" key="1">
    <source>
        <dbReference type="SAM" id="SignalP"/>
    </source>
</evidence>
<keyword evidence="3" id="KW-1185">Reference proteome</keyword>
<gene>
    <name evidence="2" type="primary">NCL1_41936</name>
    <name evidence="2" type="ORF">TNIN_274331</name>
</gene>
<reference evidence="2" key="1">
    <citation type="submission" date="2020-08" db="EMBL/GenBank/DDBJ databases">
        <title>Multicomponent nature underlies the extraordinary mechanical properties of spider dragline silk.</title>
        <authorList>
            <person name="Kono N."/>
            <person name="Nakamura H."/>
            <person name="Mori M."/>
            <person name="Yoshida Y."/>
            <person name="Ohtoshi R."/>
            <person name="Malay A.D."/>
            <person name="Moran D.A.P."/>
            <person name="Tomita M."/>
            <person name="Numata K."/>
            <person name="Arakawa K."/>
        </authorList>
    </citation>
    <scope>NUCLEOTIDE SEQUENCE</scope>
</reference>
<dbReference type="Proteomes" id="UP000886998">
    <property type="component" value="Unassembled WGS sequence"/>
</dbReference>
<name>A0A8X6Y9K4_9ARAC</name>
<sequence length="76" mass="8495">MTLVQRLLFMIVISSILLVLFCSTEAAPPPADYAYDVSLKDKPNHDPILDIDALEELAHNDPGFRSNIYPQVTCSF</sequence>
<organism evidence="2 3">
    <name type="scientific">Trichonephila inaurata madagascariensis</name>
    <dbReference type="NCBI Taxonomy" id="2747483"/>
    <lineage>
        <taxon>Eukaryota</taxon>
        <taxon>Metazoa</taxon>
        <taxon>Ecdysozoa</taxon>
        <taxon>Arthropoda</taxon>
        <taxon>Chelicerata</taxon>
        <taxon>Arachnida</taxon>
        <taxon>Araneae</taxon>
        <taxon>Araneomorphae</taxon>
        <taxon>Entelegynae</taxon>
        <taxon>Araneoidea</taxon>
        <taxon>Nephilidae</taxon>
        <taxon>Trichonephila</taxon>
        <taxon>Trichonephila inaurata</taxon>
    </lineage>
</organism>
<feature type="signal peptide" evidence="1">
    <location>
        <begin position="1"/>
        <end position="26"/>
    </location>
</feature>
<proteinExistence type="predicted"/>
<evidence type="ECO:0000313" key="2">
    <source>
        <dbReference type="EMBL" id="GFY68052.1"/>
    </source>
</evidence>
<protein>
    <submittedName>
        <fullName evidence="2">Uncharacterized protein</fullName>
    </submittedName>
</protein>
<comment type="caution">
    <text evidence="2">The sequence shown here is derived from an EMBL/GenBank/DDBJ whole genome shotgun (WGS) entry which is preliminary data.</text>
</comment>
<accession>A0A8X6Y9K4</accession>
<evidence type="ECO:0000313" key="3">
    <source>
        <dbReference type="Proteomes" id="UP000886998"/>
    </source>
</evidence>
<keyword evidence="1" id="KW-0732">Signal</keyword>
<dbReference type="AlphaFoldDB" id="A0A8X6Y9K4"/>
<feature type="chain" id="PRO_5036475078" evidence="1">
    <location>
        <begin position="27"/>
        <end position="76"/>
    </location>
</feature>
<dbReference type="EMBL" id="BMAV01016860">
    <property type="protein sequence ID" value="GFY68052.1"/>
    <property type="molecule type" value="Genomic_DNA"/>
</dbReference>